<dbReference type="SMART" id="SM00421">
    <property type="entry name" value="HTH_LUXR"/>
    <property type="match status" value="1"/>
</dbReference>
<feature type="modified residue" description="4-aspartylphosphate" evidence="3">
    <location>
        <position position="54"/>
    </location>
</feature>
<dbReference type="InterPro" id="IPR011006">
    <property type="entry name" value="CheY-like_superfamily"/>
</dbReference>
<keyword evidence="1 3" id="KW-0597">Phosphoprotein</keyword>
<dbReference type="PANTHER" id="PTHR45566">
    <property type="entry name" value="HTH-TYPE TRANSCRIPTIONAL REGULATOR YHJB-RELATED"/>
    <property type="match status" value="1"/>
</dbReference>
<dbReference type="PROSITE" id="PS00622">
    <property type="entry name" value="HTH_LUXR_1"/>
    <property type="match status" value="1"/>
</dbReference>
<dbReference type="Gene3D" id="3.40.50.2300">
    <property type="match status" value="1"/>
</dbReference>
<evidence type="ECO:0000313" key="6">
    <source>
        <dbReference type="EMBL" id="MFC4739061.1"/>
    </source>
</evidence>
<dbReference type="CDD" id="cd06170">
    <property type="entry name" value="LuxR_C_like"/>
    <property type="match status" value="1"/>
</dbReference>
<evidence type="ECO:0000313" key="7">
    <source>
        <dbReference type="Proteomes" id="UP001595885"/>
    </source>
</evidence>
<keyword evidence="2" id="KW-0238">DNA-binding</keyword>
<dbReference type="InterPro" id="IPR051015">
    <property type="entry name" value="EvgA-like"/>
</dbReference>
<dbReference type="InterPro" id="IPR000792">
    <property type="entry name" value="Tscrpt_reg_LuxR_C"/>
</dbReference>
<reference evidence="7" key="1">
    <citation type="journal article" date="2019" name="Int. J. Syst. Evol. Microbiol.">
        <title>The Global Catalogue of Microorganisms (GCM) 10K type strain sequencing project: providing services to taxonomists for standard genome sequencing and annotation.</title>
        <authorList>
            <consortium name="The Broad Institute Genomics Platform"/>
            <consortium name="The Broad Institute Genome Sequencing Center for Infectious Disease"/>
            <person name="Wu L."/>
            <person name="Ma J."/>
        </authorList>
    </citation>
    <scope>NUCLEOTIDE SEQUENCE [LARGE SCALE GENOMIC DNA]</scope>
    <source>
        <strain evidence="7">CCUG 50349</strain>
    </source>
</reference>
<evidence type="ECO:0000256" key="3">
    <source>
        <dbReference type="PROSITE-ProRule" id="PRU00169"/>
    </source>
</evidence>
<dbReference type="PRINTS" id="PR00038">
    <property type="entry name" value="HTHLUXR"/>
</dbReference>
<dbReference type="Pfam" id="PF00196">
    <property type="entry name" value="GerE"/>
    <property type="match status" value="1"/>
</dbReference>
<protein>
    <submittedName>
        <fullName evidence="6">LuxR C-terminal-related transcriptional regulator</fullName>
    </submittedName>
</protein>
<dbReference type="RefSeq" id="WP_379738357.1">
    <property type="nucleotide sequence ID" value="NZ_JBHSGW010000002.1"/>
</dbReference>
<organism evidence="6 7">
    <name type="scientific">Flavobacterium ponti</name>
    <dbReference type="NCBI Taxonomy" id="665133"/>
    <lineage>
        <taxon>Bacteria</taxon>
        <taxon>Pseudomonadati</taxon>
        <taxon>Bacteroidota</taxon>
        <taxon>Flavobacteriia</taxon>
        <taxon>Flavobacteriales</taxon>
        <taxon>Flavobacteriaceae</taxon>
        <taxon>Flavobacterium</taxon>
    </lineage>
</organism>
<dbReference type="Pfam" id="PF00072">
    <property type="entry name" value="Response_reg"/>
    <property type="match status" value="1"/>
</dbReference>
<proteinExistence type="predicted"/>
<accession>A0ABV9P326</accession>
<dbReference type="InterPro" id="IPR016032">
    <property type="entry name" value="Sig_transdc_resp-reg_C-effctor"/>
</dbReference>
<dbReference type="InterPro" id="IPR001789">
    <property type="entry name" value="Sig_transdc_resp-reg_receiver"/>
</dbReference>
<comment type="caution">
    <text evidence="6">The sequence shown here is derived from an EMBL/GenBank/DDBJ whole genome shotgun (WGS) entry which is preliminary data.</text>
</comment>
<dbReference type="PROSITE" id="PS50043">
    <property type="entry name" value="HTH_LUXR_2"/>
    <property type="match status" value="1"/>
</dbReference>
<evidence type="ECO:0000256" key="2">
    <source>
        <dbReference type="ARBA" id="ARBA00023125"/>
    </source>
</evidence>
<dbReference type="SUPFAM" id="SSF46894">
    <property type="entry name" value="C-terminal effector domain of the bipartite response regulators"/>
    <property type="match status" value="1"/>
</dbReference>
<evidence type="ECO:0000259" key="5">
    <source>
        <dbReference type="PROSITE" id="PS50110"/>
    </source>
</evidence>
<dbReference type="EMBL" id="JBHSGW010000002">
    <property type="protein sequence ID" value="MFC4739061.1"/>
    <property type="molecule type" value="Genomic_DNA"/>
</dbReference>
<feature type="domain" description="Response regulatory" evidence="5">
    <location>
        <begin position="3"/>
        <end position="119"/>
    </location>
</feature>
<dbReference type="InterPro" id="IPR058245">
    <property type="entry name" value="NreC/VraR/RcsB-like_REC"/>
</dbReference>
<dbReference type="PROSITE" id="PS50110">
    <property type="entry name" value="RESPONSE_REGULATORY"/>
    <property type="match status" value="1"/>
</dbReference>
<sequence length="207" mass="23251">MIKTCVADNNPVIYQGIKSYLKDSVDFDVMGHVSSLEDLHELLDNKVVHLVILDIELNGLSSIRDVKILVKDYSTTKFIIFSNVSETLYANNALKVGVRGYLEKNVSMKDFGAALKSVSMGNIYTSEAVKKLSQSDSKNSDRLHKKLSSREIEVLKYLADGKKNKEIATILGLDEKTISTYKLRLLHKLNVTNLIDLINKARTFQLV</sequence>
<keyword evidence="7" id="KW-1185">Reference proteome</keyword>
<dbReference type="CDD" id="cd17535">
    <property type="entry name" value="REC_NarL-like"/>
    <property type="match status" value="1"/>
</dbReference>
<dbReference type="Proteomes" id="UP001595885">
    <property type="component" value="Unassembled WGS sequence"/>
</dbReference>
<gene>
    <name evidence="6" type="ORF">ACFO3U_03555</name>
</gene>
<evidence type="ECO:0000256" key="1">
    <source>
        <dbReference type="ARBA" id="ARBA00022553"/>
    </source>
</evidence>
<evidence type="ECO:0000259" key="4">
    <source>
        <dbReference type="PROSITE" id="PS50043"/>
    </source>
</evidence>
<feature type="domain" description="HTH luxR-type" evidence="4">
    <location>
        <begin position="140"/>
        <end position="205"/>
    </location>
</feature>
<name>A0ABV9P326_9FLAO</name>
<dbReference type="SUPFAM" id="SSF52172">
    <property type="entry name" value="CheY-like"/>
    <property type="match status" value="1"/>
</dbReference>
<dbReference type="PANTHER" id="PTHR45566:SF2">
    <property type="entry name" value="NARL SUBFAMILY"/>
    <property type="match status" value="1"/>
</dbReference>
<dbReference type="SMART" id="SM00448">
    <property type="entry name" value="REC"/>
    <property type="match status" value="1"/>
</dbReference>